<keyword evidence="5 6" id="KW-0949">S-adenosyl-L-methionine</keyword>
<dbReference type="PANTHER" id="PTHR47313:SF1">
    <property type="entry name" value="RIBOSOMAL RNA LARGE SUBUNIT METHYLTRANSFERASE K_L"/>
    <property type="match status" value="1"/>
</dbReference>
<dbReference type="Gene3D" id="3.30.750.80">
    <property type="entry name" value="RNA methyltransferase domain (HRMD) like"/>
    <property type="match status" value="1"/>
</dbReference>
<evidence type="ECO:0000256" key="2">
    <source>
        <dbReference type="ARBA" id="ARBA00022552"/>
    </source>
</evidence>
<dbReference type="InterPro" id="IPR029063">
    <property type="entry name" value="SAM-dependent_MTases_sf"/>
</dbReference>
<comment type="caution">
    <text evidence="9">The sequence shown here is derived from an EMBL/GenBank/DDBJ whole genome shotgun (WGS) entry which is preliminary data.</text>
</comment>
<accession>A0A444JGF4</accession>
<dbReference type="PANTHER" id="PTHR47313">
    <property type="entry name" value="RIBOSOMAL RNA LARGE SUBUNIT METHYLTRANSFERASE K/L"/>
    <property type="match status" value="1"/>
</dbReference>
<comment type="catalytic activity">
    <reaction evidence="6">
        <text>guanosine(2069) in 23S rRNA + S-adenosyl-L-methionine = N(2)-methylguanosine(2069) in 23S rRNA + S-adenosyl-L-homocysteine + H(+)</text>
        <dbReference type="Rhea" id="RHEA:43772"/>
        <dbReference type="Rhea" id="RHEA-COMP:10688"/>
        <dbReference type="Rhea" id="RHEA-COMP:10689"/>
        <dbReference type="ChEBI" id="CHEBI:15378"/>
        <dbReference type="ChEBI" id="CHEBI:57856"/>
        <dbReference type="ChEBI" id="CHEBI:59789"/>
        <dbReference type="ChEBI" id="CHEBI:74269"/>
        <dbReference type="ChEBI" id="CHEBI:74481"/>
        <dbReference type="EC" id="2.1.1.264"/>
    </reaction>
</comment>
<dbReference type="SUPFAM" id="SSF53335">
    <property type="entry name" value="S-adenosyl-L-methionine-dependent methyltransferases"/>
    <property type="match status" value="2"/>
</dbReference>
<dbReference type="Proteomes" id="UP000288892">
    <property type="component" value="Unassembled WGS sequence"/>
</dbReference>
<evidence type="ECO:0000313" key="9">
    <source>
        <dbReference type="EMBL" id="RWX52169.1"/>
    </source>
</evidence>
<evidence type="ECO:0000256" key="3">
    <source>
        <dbReference type="ARBA" id="ARBA00022603"/>
    </source>
</evidence>
<keyword evidence="3 6" id="KW-0489">Methyltransferase</keyword>
<comment type="subcellular location">
    <subcellularLocation>
        <location evidence="6">Cytoplasm</location>
    </subcellularLocation>
</comment>
<dbReference type="InterPro" id="IPR017244">
    <property type="entry name" value="23SrRNA_methyltr_KL"/>
</dbReference>
<keyword evidence="4 6" id="KW-0808">Transferase</keyword>
<comment type="catalytic activity">
    <reaction evidence="6">
        <text>guanosine(2445) in 23S rRNA + S-adenosyl-L-methionine = N(2)-methylguanosine(2445) in 23S rRNA + S-adenosyl-L-homocysteine + H(+)</text>
        <dbReference type="Rhea" id="RHEA:42740"/>
        <dbReference type="Rhea" id="RHEA-COMP:10215"/>
        <dbReference type="Rhea" id="RHEA-COMP:10216"/>
        <dbReference type="ChEBI" id="CHEBI:15378"/>
        <dbReference type="ChEBI" id="CHEBI:57856"/>
        <dbReference type="ChEBI" id="CHEBI:59789"/>
        <dbReference type="ChEBI" id="CHEBI:74269"/>
        <dbReference type="ChEBI" id="CHEBI:74481"/>
        <dbReference type="EC" id="2.1.1.173"/>
    </reaction>
</comment>
<sequence>MHAHGITDRSVRSKRRRNTKEPYCFVATCAAGLENLVQEEISSLGGIEPVTAPGAVTWQANSLKTAYLACLWSRFSSRILLRLTRFEAPTPDELYEEAGKIDWGRHFNGDTSFAVSTTLVNSAPDLNHSHYASLRIKDAIVDQFRRRTGERPDVDVRTPGIRLNLHVEETTATLSLDLSGESLHRRGYRTGAGEAPLKETLAAAIAYLSGVRVGMSPDTCLLDPMCGSATLLIEAALIVGDSAPGLLRDTFGFQHWLGHNEKMWEALVEAAVQREDQHADTPWPMIIGYDADPHVVAVARKNITNAGLGDRITIKQRQLARLHPPTAEGVLLTNPPYGERLSEKEAVKYLYRALGRLYRRHFSGWQLGFFTANPDFADMLGVSWQERHRLYNGPLKCRLLTAASPGVSEEPDEGIRLSLQETPQANDQKSDPALPAEDFANRLRKNCQRLFPWAEEHDITCFRIYDADIPEYNIAIDVYEQWVHVQEYEPPATVSSEKAEERFNQALQVIRQLLDVPHSQLFVKKRRKQRGNEQYQKRPETTGKVGKLHEVREGGCRFLVNFTDYLDTGLFLDHRKTRALLAELADGRTFLNLFAYTGSATVYAAKGGAVSTRTVDLSEKYLVRAQANLCLNGFGGALHQFSEADCLQWLRSCRDQYGVIFVDPPTFSNSRHKNIVFDVQKDHPELLRLAMNLLTWDGVLVFSTNYRKFELDTELEEEFVVREITDQTLPEDFQGKGNIHRCWRFRHHSEEE</sequence>
<dbReference type="InterPro" id="IPR054170">
    <property type="entry name" value="RlmL_1st"/>
</dbReference>
<dbReference type="EC" id="2.1.1.264" evidence="6"/>
<dbReference type="Pfam" id="PF01170">
    <property type="entry name" value="UPF0020"/>
    <property type="match status" value="1"/>
</dbReference>
<comment type="function">
    <text evidence="6">Specifically methylates the guanine in position 2445 (m2G2445) and the guanine in position 2069 (m7G2069) of 23S rRNA.</text>
</comment>
<dbReference type="Gene3D" id="3.30.2130.30">
    <property type="match status" value="1"/>
</dbReference>
<reference evidence="9 10" key="1">
    <citation type="submission" date="2017-01" db="EMBL/GenBank/DDBJ databases">
        <title>The cable genome- insights into the physiology and evolution of filamentous bacteria capable of sulfide oxidation via long distance electron transfer.</title>
        <authorList>
            <person name="Schreiber L."/>
            <person name="Bjerg J.T."/>
            <person name="Boggild A."/>
            <person name="Van De Vossenberg J."/>
            <person name="Meysman F."/>
            <person name="Nielsen L.P."/>
            <person name="Schramm A."/>
            <person name="Kjeldsen K.U."/>
        </authorList>
    </citation>
    <scope>NUCLEOTIDE SEQUENCE [LARGE SCALE GENOMIC DNA]</scope>
    <source>
        <strain evidence="9">A5</strain>
    </source>
</reference>
<dbReference type="InterPro" id="IPR019614">
    <property type="entry name" value="SAM-dep_methyl-trfase"/>
</dbReference>
<dbReference type="SMART" id="SM00981">
    <property type="entry name" value="THUMP"/>
    <property type="match status" value="1"/>
</dbReference>
<keyword evidence="10" id="KW-1185">Reference proteome</keyword>
<dbReference type="GO" id="GO:0005737">
    <property type="term" value="C:cytoplasm"/>
    <property type="evidence" value="ECO:0007669"/>
    <property type="project" value="UniProtKB-SubCell"/>
</dbReference>
<gene>
    <name evidence="6" type="primary">rlmL</name>
    <name evidence="9" type="ORF">VU01_10323</name>
</gene>
<dbReference type="HAMAP" id="MF_01858">
    <property type="entry name" value="23SrRNA_methyltr_KL"/>
    <property type="match status" value="1"/>
</dbReference>
<evidence type="ECO:0000256" key="6">
    <source>
        <dbReference type="HAMAP-Rule" id="MF_01858"/>
    </source>
</evidence>
<dbReference type="EMBL" id="MTKS01000032">
    <property type="protein sequence ID" value="RWX52169.1"/>
    <property type="molecule type" value="Genomic_DNA"/>
</dbReference>
<evidence type="ECO:0000256" key="4">
    <source>
        <dbReference type="ARBA" id="ARBA00022679"/>
    </source>
</evidence>
<protein>
    <recommendedName>
        <fullName evidence="6">Ribosomal RNA large subunit methyltransferase K/L</fullName>
    </recommendedName>
    <domain>
        <recommendedName>
            <fullName evidence="6">23S rRNA m2G2445 methyltransferase</fullName>
            <ecNumber evidence="6">2.1.1.173</ecNumber>
        </recommendedName>
        <alternativeName>
            <fullName evidence="6">rRNA (guanine-N(2)-)-methyltransferase RlmL</fullName>
        </alternativeName>
    </domain>
    <domain>
        <recommendedName>
            <fullName evidence="6">23S rRNA m7G2069 methyltransferase</fullName>
            <ecNumber evidence="6">2.1.1.264</ecNumber>
        </recommendedName>
        <alternativeName>
            <fullName evidence="6">rRNA (guanine-N(7)-)-methyltransferase RlmK</fullName>
        </alternativeName>
    </domain>
</protein>
<dbReference type="Pfam" id="PF22020">
    <property type="entry name" value="RlmL_1st"/>
    <property type="match status" value="1"/>
</dbReference>
<organism evidence="9 10">
    <name type="scientific">Candidatus Electrothrix marina</name>
    <dbReference type="NCBI Taxonomy" id="1859130"/>
    <lineage>
        <taxon>Bacteria</taxon>
        <taxon>Pseudomonadati</taxon>
        <taxon>Thermodesulfobacteriota</taxon>
        <taxon>Desulfobulbia</taxon>
        <taxon>Desulfobulbales</taxon>
        <taxon>Desulfobulbaceae</taxon>
        <taxon>Candidatus Electrothrix</taxon>
    </lineage>
</organism>
<dbReference type="CDD" id="cd02440">
    <property type="entry name" value="AdoMet_MTases"/>
    <property type="match status" value="1"/>
</dbReference>
<evidence type="ECO:0000256" key="7">
    <source>
        <dbReference type="PROSITE-ProRule" id="PRU00529"/>
    </source>
</evidence>
<proteinExistence type="inferred from homology"/>
<feature type="domain" description="THUMP" evidence="8">
    <location>
        <begin position="65"/>
        <end position="178"/>
    </location>
</feature>
<name>A0A444JGF4_9BACT</name>
<dbReference type="Pfam" id="PF02926">
    <property type="entry name" value="THUMP"/>
    <property type="match status" value="1"/>
</dbReference>
<dbReference type="GO" id="GO:0052915">
    <property type="term" value="F:23S rRNA (guanine(2445)-N(2))-methyltransferase activity"/>
    <property type="evidence" value="ECO:0007669"/>
    <property type="project" value="UniProtKB-UniRule"/>
</dbReference>
<dbReference type="InterPro" id="IPR000241">
    <property type="entry name" value="RlmKL-like_Mtase"/>
</dbReference>
<dbReference type="CDD" id="cd11715">
    <property type="entry name" value="THUMP_AdoMetMT"/>
    <property type="match status" value="1"/>
</dbReference>
<dbReference type="Gene3D" id="3.40.50.150">
    <property type="entry name" value="Vaccinia Virus protein VP39"/>
    <property type="match status" value="2"/>
</dbReference>
<keyword evidence="2 6" id="KW-0698">rRNA processing</keyword>
<dbReference type="NCBIfam" id="NF008748">
    <property type="entry name" value="PRK11783.1"/>
    <property type="match status" value="1"/>
</dbReference>
<dbReference type="PIRSF" id="PIRSF037618">
    <property type="entry name" value="RNA_Mtase_bacteria_prd"/>
    <property type="match status" value="1"/>
</dbReference>
<dbReference type="PROSITE" id="PS51165">
    <property type="entry name" value="THUMP"/>
    <property type="match status" value="1"/>
</dbReference>
<evidence type="ECO:0000259" key="8">
    <source>
        <dbReference type="PROSITE" id="PS51165"/>
    </source>
</evidence>
<dbReference type="AlphaFoldDB" id="A0A444JGF4"/>
<evidence type="ECO:0000313" key="10">
    <source>
        <dbReference type="Proteomes" id="UP000288892"/>
    </source>
</evidence>
<dbReference type="Pfam" id="PF10672">
    <property type="entry name" value="Methyltrans_SAM"/>
    <property type="match status" value="1"/>
</dbReference>
<comment type="similarity">
    <text evidence="6">Belongs to the methyltransferase superfamily. RlmKL family.</text>
</comment>
<dbReference type="EC" id="2.1.1.173" evidence="6"/>
<dbReference type="GO" id="GO:0003723">
    <property type="term" value="F:RNA binding"/>
    <property type="evidence" value="ECO:0007669"/>
    <property type="project" value="UniProtKB-UniRule"/>
</dbReference>
<evidence type="ECO:0000256" key="1">
    <source>
        <dbReference type="ARBA" id="ARBA00022490"/>
    </source>
</evidence>
<keyword evidence="1 6" id="KW-0963">Cytoplasm</keyword>
<dbReference type="InterPro" id="IPR004114">
    <property type="entry name" value="THUMP_dom"/>
</dbReference>
<evidence type="ECO:0000256" key="5">
    <source>
        <dbReference type="ARBA" id="ARBA00022691"/>
    </source>
</evidence>
<dbReference type="GO" id="GO:0070043">
    <property type="term" value="F:rRNA (guanine-N7-)-methyltransferase activity"/>
    <property type="evidence" value="ECO:0007669"/>
    <property type="project" value="UniProtKB-UniRule"/>
</dbReference>
<keyword evidence="7" id="KW-0694">RNA-binding</keyword>